<sequence length="60" mass="6316">MKAPAHDSPPPVPTPPPTPEEPVLGLLHSFDPATAWHEFELLDEADPAPSVPPAADQESA</sequence>
<feature type="compositionally biased region" description="Pro residues" evidence="1">
    <location>
        <begin position="7"/>
        <end position="20"/>
    </location>
</feature>
<dbReference type="RefSeq" id="WP_157807365.1">
    <property type="nucleotide sequence ID" value="NZ_PGFA01000001.1"/>
</dbReference>
<reference evidence="2 3" key="1">
    <citation type="submission" date="2017-11" db="EMBL/GenBank/DDBJ databases">
        <title>Genomic Encyclopedia of Archaeal and Bacterial Type Strains, Phase II (KMG-II): From Individual Species to Whole Genera.</title>
        <authorList>
            <person name="Goeker M."/>
        </authorList>
    </citation>
    <scope>NUCLEOTIDE SEQUENCE [LARGE SCALE GENOMIC DNA]</scope>
    <source>
        <strain evidence="2 3">DSM 11115</strain>
    </source>
</reference>
<dbReference type="AlphaFoldDB" id="A0A2M9BQM9"/>
<dbReference type="Proteomes" id="UP000228535">
    <property type="component" value="Unassembled WGS sequence"/>
</dbReference>
<proteinExistence type="predicted"/>
<dbReference type="EMBL" id="PGFA01000001">
    <property type="protein sequence ID" value="PJJ60202.1"/>
    <property type="molecule type" value="Genomic_DNA"/>
</dbReference>
<gene>
    <name evidence="2" type="ORF">CLV45_1627</name>
</gene>
<evidence type="ECO:0000313" key="2">
    <source>
        <dbReference type="EMBL" id="PJJ60202.1"/>
    </source>
</evidence>
<protein>
    <submittedName>
        <fullName evidence="2">Uncharacterized protein</fullName>
    </submittedName>
</protein>
<evidence type="ECO:0000256" key="1">
    <source>
        <dbReference type="SAM" id="MobiDB-lite"/>
    </source>
</evidence>
<name>A0A2M9BQM9_9BACT</name>
<organism evidence="2 3">
    <name type="scientific">Hymenobacter chitinivorans DSM 11115</name>
    <dbReference type="NCBI Taxonomy" id="1121954"/>
    <lineage>
        <taxon>Bacteria</taxon>
        <taxon>Pseudomonadati</taxon>
        <taxon>Bacteroidota</taxon>
        <taxon>Cytophagia</taxon>
        <taxon>Cytophagales</taxon>
        <taxon>Hymenobacteraceae</taxon>
        <taxon>Hymenobacter</taxon>
    </lineage>
</organism>
<keyword evidence="3" id="KW-1185">Reference proteome</keyword>
<accession>A0A2M9BQM9</accession>
<evidence type="ECO:0000313" key="3">
    <source>
        <dbReference type="Proteomes" id="UP000228535"/>
    </source>
</evidence>
<feature type="region of interest" description="Disordered" evidence="1">
    <location>
        <begin position="1"/>
        <end position="25"/>
    </location>
</feature>
<comment type="caution">
    <text evidence="2">The sequence shown here is derived from an EMBL/GenBank/DDBJ whole genome shotgun (WGS) entry which is preliminary data.</text>
</comment>